<dbReference type="EMBL" id="JAPCWZ010000003">
    <property type="protein sequence ID" value="KAK8875206.1"/>
    <property type="molecule type" value="Genomic_DNA"/>
</dbReference>
<keyword evidence="2" id="KW-1185">Reference proteome</keyword>
<evidence type="ECO:0000313" key="1">
    <source>
        <dbReference type="EMBL" id="KAK8875206.1"/>
    </source>
</evidence>
<proteinExistence type="predicted"/>
<evidence type="ECO:0000313" key="2">
    <source>
        <dbReference type="Proteomes" id="UP001390339"/>
    </source>
</evidence>
<organism evidence="1 2">
    <name type="scientific">Apiospora arundinis</name>
    <dbReference type="NCBI Taxonomy" id="335852"/>
    <lineage>
        <taxon>Eukaryota</taxon>
        <taxon>Fungi</taxon>
        <taxon>Dikarya</taxon>
        <taxon>Ascomycota</taxon>
        <taxon>Pezizomycotina</taxon>
        <taxon>Sordariomycetes</taxon>
        <taxon>Xylariomycetidae</taxon>
        <taxon>Amphisphaeriales</taxon>
        <taxon>Apiosporaceae</taxon>
        <taxon>Apiospora</taxon>
    </lineage>
</organism>
<dbReference type="SUPFAM" id="SSF82199">
    <property type="entry name" value="SET domain"/>
    <property type="match status" value="1"/>
</dbReference>
<dbReference type="InterPro" id="IPR046341">
    <property type="entry name" value="SET_dom_sf"/>
</dbReference>
<sequence>MPDAPRDSPAICTTRDIAVGEEITFSYDPHFERQTARERHVALDFTCECPSCFPPGTPSQRASDLRRRLIRGLRQGDAAFANTTSATTPPGQIIADSDLRKAAEEFRMQLSAIFVYNLLAMRLMEVEGILDDFEVGRLLPGIQATGPRHGTGYPGRKTRHGFCALWAGGRG</sequence>
<reference evidence="1 2" key="1">
    <citation type="journal article" date="2024" name="IMA Fungus">
        <title>Apiospora arundinis, a panoply of carbohydrate-active enzymes and secondary metabolites.</title>
        <authorList>
            <person name="Sorensen T."/>
            <person name="Petersen C."/>
            <person name="Muurmann A.T."/>
            <person name="Christiansen J.V."/>
            <person name="Brundto M.L."/>
            <person name="Overgaard C.K."/>
            <person name="Boysen A.T."/>
            <person name="Wollenberg R.D."/>
            <person name="Larsen T.O."/>
            <person name="Sorensen J.L."/>
            <person name="Nielsen K.L."/>
            <person name="Sondergaard T.E."/>
        </authorList>
    </citation>
    <scope>NUCLEOTIDE SEQUENCE [LARGE SCALE GENOMIC DNA]</scope>
    <source>
        <strain evidence="1 2">AAU 773</strain>
    </source>
</reference>
<name>A0ABR2JBN4_9PEZI</name>
<protein>
    <submittedName>
        <fullName evidence="1">SET domain-containing protein</fullName>
    </submittedName>
</protein>
<dbReference type="Proteomes" id="UP001390339">
    <property type="component" value="Unassembled WGS sequence"/>
</dbReference>
<comment type="caution">
    <text evidence="1">The sequence shown here is derived from an EMBL/GenBank/DDBJ whole genome shotgun (WGS) entry which is preliminary data.</text>
</comment>
<dbReference type="Gene3D" id="2.170.270.10">
    <property type="entry name" value="SET domain"/>
    <property type="match status" value="1"/>
</dbReference>
<accession>A0ABR2JBN4</accession>
<gene>
    <name evidence="1" type="ORF">PGQ11_005720</name>
</gene>